<dbReference type="RefSeq" id="WP_073075240.1">
    <property type="nucleotide sequence ID" value="NZ_MPPI01000069.1"/>
</dbReference>
<feature type="region of interest" description="Disordered" evidence="1">
    <location>
        <begin position="57"/>
        <end position="98"/>
    </location>
</feature>
<organism evidence="2 3">
    <name type="scientific">Phormidesmis priestleyi ULC007</name>
    <dbReference type="NCBI Taxonomy" id="1920490"/>
    <lineage>
        <taxon>Bacteria</taxon>
        <taxon>Bacillati</taxon>
        <taxon>Cyanobacteriota</taxon>
        <taxon>Cyanophyceae</taxon>
        <taxon>Leptolyngbyales</taxon>
        <taxon>Leptolyngbyaceae</taxon>
        <taxon>Phormidesmis</taxon>
    </lineage>
</organism>
<dbReference type="STRING" id="1920490.GCA_001895925_03346"/>
<name>A0A2T1D2W3_9CYAN</name>
<gene>
    <name evidence="2" type="ORF">C7B65_25805</name>
</gene>
<feature type="compositionally biased region" description="Basic and acidic residues" evidence="1">
    <location>
        <begin position="78"/>
        <end position="87"/>
    </location>
</feature>
<evidence type="ECO:0000256" key="1">
    <source>
        <dbReference type="SAM" id="MobiDB-lite"/>
    </source>
</evidence>
<sequence length="98" mass="11170">MGSIQEVFLETDWDDAAQARQKRDERILALQSTGLVCVGQDLYNILNGRRVFVLVASPPSPVEPSRDENSKARSLRPQKRDPSEPRKTNHPLPQYEVR</sequence>
<proteinExistence type="predicted"/>
<reference evidence="2 3" key="1">
    <citation type="submission" date="2018-02" db="EMBL/GenBank/DDBJ databases">
        <authorList>
            <person name="Cohen D.B."/>
            <person name="Kent A.D."/>
        </authorList>
    </citation>
    <scope>NUCLEOTIDE SEQUENCE [LARGE SCALE GENOMIC DNA]</scope>
    <source>
        <strain evidence="2 3">ULC007</strain>
    </source>
</reference>
<dbReference type="AlphaFoldDB" id="A0A2T1D2W3"/>
<evidence type="ECO:0000313" key="3">
    <source>
        <dbReference type="Proteomes" id="UP000238634"/>
    </source>
</evidence>
<comment type="caution">
    <text evidence="2">The sequence shown here is derived from an EMBL/GenBank/DDBJ whole genome shotgun (WGS) entry which is preliminary data.</text>
</comment>
<reference evidence="2 3" key="2">
    <citation type="submission" date="2018-03" db="EMBL/GenBank/DDBJ databases">
        <title>The ancient ancestry and fast evolution of plastids.</title>
        <authorList>
            <person name="Moore K.R."/>
            <person name="Magnabosco C."/>
            <person name="Momper L."/>
            <person name="Gold D.A."/>
            <person name="Bosak T."/>
            <person name="Fournier G.P."/>
        </authorList>
    </citation>
    <scope>NUCLEOTIDE SEQUENCE [LARGE SCALE GENOMIC DNA]</scope>
    <source>
        <strain evidence="2 3">ULC007</strain>
    </source>
</reference>
<accession>A0A2T1D2W3</accession>
<keyword evidence="3" id="KW-1185">Reference proteome</keyword>
<protein>
    <submittedName>
        <fullName evidence="2">Uncharacterized protein</fullName>
    </submittedName>
</protein>
<dbReference type="EMBL" id="PVWG01000076">
    <property type="protein sequence ID" value="PSB14828.1"/>
    <property type="molecule type" value="Genomic_DNA"/>
</dbReference>
<dbReference type="OrthoDB" id="574303at2"/>
<evidence type="ECO:0000313" key="2">
    <source>
        <dbReference type="EMBL" id="PSB14828.1"/>
    </source>
</evidence>
<dbReference type="Proteomes" id="UP000238634">
    <property type="component" value="Unassembled WGS sequence"/>
</dbReference>